<reference evidence="1" key="1">
    <citation type="journal article" date="2019" name="PLoS Negl. Trop. Dis.">
        <title>Revisiting the worldwide diversity of Leptospira species in the environment.</title>
        <authorList>
            <person name="Vincent A.T."/>
            <person name="Schiettekatte O."/>
            <person name="Bourhy P."/>
            <person name="Veyrier F.J."/>
            <person name="Picardeau M."/>
        </authorList>
    </citation>
    <scope>NUCLEOTIDE SEQUENCE [LARGE SCALE GENOMIC DNA]</scope>
    <source>
        <strain evidence="1">201601113</strain>
    </source>
</reference>
<dbReference type="AlphaFoldDB" id="A0A4Z1AIF6"/>
<evidence type="ECO:0000313" key="1">
    <source>
        <dbReference type="EMBL" id="TGM98678.1"/>
    </source>
</evidence>
<dbReference type="EMBL" id="RQHS01000018">
    <property type="protein sequence ID" value="TGM98678.1"/>
    <property type="molecule type" value="Genomic_DNA"/>
</dbReference>
<dbReference type="RefSeq" id="WP_135757249.1">
    <property type="nucleotide sequence ID" value="NZ_RQHS01000018.1"/>
</dbReference>
<evidence type="ECO:0000313" key="2">
    <source>
        <dbReference type="Proteomes" id="UP000297241"/>
    </source>
</evidence>
<dbReference type="Proteomes" id="UP000297241">
    <property type="component" value="Unassembled WGS sequence"/>
</dbReference>
<gene>
    <name evidence="1" type="ORF">EHR06_12170</name>
</gene>
<organism evidence="1 2">
    <name type="scientific">Leptospira dzoumogneensis</name>
    <dbReference type="NCBI Taxonomy" id="2484904"/>
    <lineage>
        <taxon>Bacteria</taxon>
        <taxon>Pseudomonadati</taxon>
        <taxon>Spirochaetota</taxon>
        <taxon>Spirochaetia</taxon>
        <taxon>Leptospirales</taxon>
        <taxon>Leptospiraceae</taxon>
        <taxon>Leptospira</taxon>
    </lineage>
</organism>
<proteinExistence type="predicted"/>
<sequence>MNKKNNRIVNLSKRSVSLFLLIFLSYSCGGGDSKGGGMEFLLLSNLPHPAAAGGPLTLGTNADGFKLVAGGATDTYEIEIDSANQPFAVGLSTGYVCFSVAIPTDPNINAVTVDMYDQALAGIAKQPGTYQIQIKATGGCPGAAYGIRGVIPTILQATSSEPLSENIGSPYEFDFYTVTGLSNTVGGYEIGFRGQNNYRRVYMGVYSYTSSGGLVMNGTNIGSAQETLFPYKVAYNNSNIPIPIITIYEEDEAATGSYKISTLNQSVNTASNYSCSFSFHSSFYNKDYSYCFDFDSQWNVTTATAYCNNSGFASSPGSFSSSQSCAQVHSSSTINLNCSILPYGVGEAAGAVTLRSYNTSISNGDCTSDTFFKGLVTQ</sequence>
<name>A0A4Z1AIF6_9LEPT</name>
<comment type="caution">
    <text evidence="1">The sequence shown here is derived from an EMBL/GenBank/DDBJ whole genome shotgun (WGS) entry which is preliminary data.</text>
</comment>
<accession>A0A4Z1AIF6</accession>
<keyword evidence="2" id="KW-1185">Reference proteome</keyword>
<protein>
    <recommendedName>
        <fullName evidence="3">Lipoprotein</fullName>
    </recommendedName>
</protein>
<dbReference type="PROSITE" id="PS51257">
    <property type="entry name" value="PROKAR_LIPOPROTEIN"/>
    <property type="match status" value="1"/>
</dbReference>
<evidence type="ECO:0008006" key="3">
    <source>
        <dbReference type="Google" id="ProtNLM"/>
    </source>
</evidence>